<protein>
    <submittedName>
        <fullName evidence="3">Uncharacterized protein</fullName>
    </submittedName>
</protein>
<gene>
    <name evidence="2" type="ORF">QVN81_10620</name>
    <name evidence="3" type="ORF">QVN84_09220</name>
</gene>
<evidence type="ECO:0000313" key="5">
    <source>
        <dbReference type="Proteomes" id="UP001168478"/>
    </source>
</evidence>
<keyword evidence="4" id="KW-1185">Reference proteome</keyword>
<accession>A0AAW7JV62</accession>
<dbReference type="EMBL" id="JAUEIE010000012">
    <property type="protein sequence ID" value="MDN0023466.1"/>
    <property type="molecule type" value="Genomic_DNA"/>
</dbReference>
<dbReference type="RefSeq" id="WP_289825903.1">
    <property type="nucleotide sequence ID" value="NZ_JAUEIE010000012.1"/>
</dbReference>
<sequence length="68" mass="7459">MKQNRKRDYICPQCSVIRVEGGSLLAGSVRFDGTTESGADNSPKETEWDNQTVGGDGYGIGDDNWDNF</sequence>
<dbReference type="Proteomes" id="UP001167831">
    <property type="component" value="Unassembled WGS sequence"/>
</dbReference>
<evidence type="ECO:0000313" key="4">
    <source>
        <dbReference type="Proteomes" id="UP001167831"/>
    </source>
</evidence>
<reference evidence="3" key="1">
    <citation type="submission" date="2023-06" db="EMBL/GenBank/DDBJ databases">
        <authorList>
            <person name="Zeman M."/>
            <person name="Kubasova T."/>
            <person name="Jahodarova E."/>
            <person name="Nykrynova M."/>
            <person name="Rychlik I."/>
        </authorList>
    </citation>
    <scope>NUCLEOTIDE SEQUENCE</scope>
    <source>
        <strain evidence="3">ET15</strain>
        <strain evidence="2">ET37</strain>
    </source>
</reference>
<feature type="region of interest" description="Disordered" evidence="1">
    <location>
        <begin position="33"/>
        <end position="68"/>
    </location>
</feature>
<proteinExistence type="predicted"/>
<reference evidence="3" key="2">
    <citation type="submission" date="2023-08" db="EMBL/GenBank/DDBJ databases">
        <title>Identification and characterization of horizontal gene transfer across gut microbiota members of farm animals based on homology search.</title>
        <authorList>
            <person name="Schwarzerova J."/>
            <person name="Nykrynova M."/>
            <person name="Jureckova K."/>
            <person name="Cejkova D."/>
            <person name="Rychlik I."/>
        </authorList>
    </citation>
    <scope>NUCLEOTIDE SEQUENCE</scope>
    <source>
        <strain evidence="3">ET15</strain>
        <strain evidence="2">ET37</strain>
    </source>
</reference>
<evidence type="ECO:0000313" key="2">
    <source>
        <dbReference type="EMBL" id="MDN0023466.1"/>
    </source>
</evidence>
<dbReference type="EMBL" id="JAUEIF010000008">
    <property type="protein sequence ID" value="MDN0025696.1"/>
    <property type="molecule type" value="Genomic_DNA"/>
</dbReference>
<dbReference type="AlphaFoldDB" id="A0AAW7JV62"/>
<evidence type="ECO:0000256" key="1">
    <source>
        <dbReference type="SAM" id="MobiDB-lite"/>
    </source>
</evidence>
<evidence type="ECO:0000313" key="3">
    <source>
        <dbReference type="EMBL" id="MDN0025696.1"/>
    </source>
</evidence>
<name>A0AAW7JV62_9BACT</name>
<dbReference type="Proteomes" id="UP001168478">
    <property type="component" value="Unassembled WGS sequence"/>
</dbReference>
<comment type="caution">
    <text evidence="3">The sequence shown here is derived from an EMBL/GenBank/DDBJ whole genome shotgun (WGS) entry which is preliminary data.</text>
</comment>
<organism evidence="3 5">
    <name type="scientific">Leyella lascolaii</name>
    <dbReference type="NCBI Taxonomy" id="1776379"/>
    <lineage>
        <taxon>Bacteria</taxon>
        <taxon>Pseudomonadati</taxon>
        <taxon>Bacteroidota</taxon>
        <taxon>Bacteroidia</taxon>
        <taxon>Bacteroidales</taxon>
        <taxon>Prevotellaceae</taxon>
        <taxon>Leyella</taxon>
    </lineage>
</organism>